<feature type="non-terminal residue" evidence="2">
    <location>
        <position position="59"/>
    </location>
</feature>
<evidence type="ECO:0000313" key="2">
    <source>
        <dbReference type="EMBL" id="MCI71151.1"/>
    </source>
</evidence>
<name>A0A392UCA0_9FABA</name>
<evidence type="ECO:0000259" key="1">
    <source>
        <dbReference type="Pfam" id="PF22936"/>
    </source>
</evidence>
<dbReference type="Proteomes" id="UP000265520">
    <property type="component" value="Unassembled WGS sequence"/>
</dbReference>
<dbReference type="AlphaFoldDB" id="A0A392UCA0"/>
<reference evidence="2 3" key="1">
    <citation type="journal article" date="2018" name="Front. Plant Sci.">
        <title>Red Clover (Trifolium pratense) and Zigzag Clover (T. medium) - A Picture of Genomic Similarities and Differences.</title>
        <authorList>
            <person name="Dluhosova J."/>
            <person name="Istvanek J."/>
            <person name="Nedelnik J."/>
            <person name="Repkova J."/>
        </authorList>
    </citation>
    <scope>NUCLEOTIDE SEQUENCE [LARGE SCALE GENOMIC DNA]</scope>
    <source>
        <strain evidence="3">cv. 10/8</strain>
        <tissue evidence="2">Leaf</tissue>
    </source>
</reference>
<dbReference type="EMBL" id="LXQA010790578">
    <property type="protein sequence ID" value="MCI71151.1"/>
    <property type="molecule type" value="Genomic_DNA"/>
</dbReference>
<evidence type="ECO:0000313" key="3">
    <source>
        <dbReference type="Proteomes" id="UP000265520"/>
    </source>
</evidence>
<proteinExistence type="predicted"/>
<organism evidence="2 3">
    <name type="scientific">Trifolium medium</name>
    <dbReference type="NCBI Taxonomy" id="97028"/>
    <lineage>
        <taxon>Eukaryota</taxon>
        <taxon>Viridiplantae</taxon>
        <taxon>Streptophyta</taxon>
        <taxon>Embryophyta</taxon>
        <taxon>Tracheophyta</taxon>
        <taxon>Spermatophyta</taxon>
        <taxon>Magnoliopsida</taxon>
        <taxon>eudicotyledons</taxon>
        <taxon>Gunneridae</taxon>
        <taxon>Pentapetalae</taxon>
        <taxon>rosids</taxon>
        <taxon>fabids</taxon>
        <taxon>Fabales</taxon>
        <taxon>Fabaceae</taxon>
        <taxon>Papilionoideae</taxon>
        <taxon>50 kb inversion clade</taxon>
        <taxon>NPAAA clade</taxon>
        <taxon>Hologalegina</taxon>
        <taxon>IRL clade</taxon>
        <taxon>Trifolieae</taxon>
        <taxon>Trifolium</taxon>
    </lineage>
</organism>
<keyword evidence="3" id="KW-1185">Reference proteome</keyword>
<accession>A0A392UCA0</accession>
<protein>
    <recommendedName>
        <fullName evidence="1">Retrovirus-related Pol polyprotein from transposon TNT 1-94-like beta-barrel domain-containing protein</fullName>
    </recommendedName>
</protein>
<dbReference type="InterPro" id="IPR054722">
    <property type="entry name" value="PolX-like_BBD"/>
</dbReference>
<dbReference type="Pfam" id="PF22936">
    <property type="entry name" value="Pol_BBD"/>
    <property type="match status" value="1"/>
</dbReference>
<sequence length="59" mass="6567">MDFGCSYHMCSMKEYFETVELVEGGVVHLGNGKACKVQRMGSVCLTTFANCGFLFTRCE</sequence>
<comment type="caution">
    <text evidence="2">The sequence shown here is derived from an EMBL/GenBank/DDBJ whole genome shotgun (WGS) entry which is preliminary data.</text>
</comment>
<feature type="domain" description="Retrovirus-related Pol polyprotein from transposon TNT 1-94-like beta-barrel" evidence="1">
    <location>
        <begin position="1"/>
        <end position="49"/>
    </location>
</feature>